<dbReference type="EMBL" id="LR797198">
    <property type="protein sequence ID" value="CAB4193152.1"/>
    <property type="molecule type" value="Genomic_DNA"/>
</dbReference>
<protein>
    <submittedName>
        <fullName evidence="1">LGT_TIGR03299, phage/plasmid-like protein TIGR03299</fullName>
    </submittedName>
</protein>
<reference evidence="1" key="1">
    <citation type="submission" date="2020-05" db="EMBL/GenBank/DDBJ databases">
        <authorList>
            <person name="Chiriac C."/>
            <person name="Salcher M."/>
            <person name="Ghai R."/>
            <person name="Kavagutti S V."/>
        </authorList>
    </citation>
    <scope>NUCLEOTIDE SEQUENCE</scope>
</reference>
<dbReference type="InterPro" id="IPR026325">
    <property type="entry name" value="DUF932"/>
</dbReference>
<dbReference type="NCBIfam" id="TIGR03299">
    <property type="entry name" value="LGT_TIGR03299"/>
    <property type="match status" value="1"/>
</dbReference>
<dbReference type="Pfam" id="PF06067">
    <property type="entry name" value="DUF932"/>
    <property type="match status" value="1"/>
</dbReference>
<evidence type="ECO:0000313" key="1">
    <source>
        <dbReference type="EMBL" id="CAB4185449.1"/>
    </source>
</evidence>
<dbReference type="InterPro" id="IPR017686">
    <property type="entry name" value="Phg/plasmid-like_prot"/>
</dbReference>
<evidence type="ECO:0000313" key="2">
    <source>
        <dbReference type="EMBL" id="CAB4193152.1"/>
    </source>
</evidence>
<proteinExistence type="predicted"/>
<gene>
    <name evidence="1" type="ORF">UFOVP1119_53</name>
    <name evidence="2" type="ORF">UFOVP1238_27</name>
</gene>
<name>A0A6J5QLG4_9CAUD</name>
<sequence length="345" mass="38071">MAQASTAHKSEIEEGSVSLAVNLRNQPAWHSFANKVFNQTEAVTTAQMLDGAKLSNWNVSLEPVAELLPATYTSVSENFLVTRDDPYSDGTKNVLSVVGSRYKTVQNEDLFAFADNLHDGNPDVYWESAGSLKNGRVVYGSLAIPRTMILDPKGAADETKLYLIVWTSHDGSVAVQSAITPVRVMCQNTLNLAMKKAKQSFKIRHTQTVDGKIAAAREALGLTFSYFDEFEKQAQELFQIEVDNKKFSQIINTLYPKPEKDAKGSIKKWENKVVLLDDLYHNSPTNANIKGTAWGVVNALTERLDYYRTARKGSGESLMAGASGFDPVLTAEKNKIVKQVLALTK</sequence>
<dbReference type="EMBL" id="LR797076">
    <property type="protein sequence ID" value="CAB4185449.1"/>
    <property type="molecule type" value="Genomic_DNA"/>
</dbReference>
<accession>A0A6J5QLG4</accession>
<organism evidence="1">
    <name type="scientific">uncultured Caudovirales phage</name>
    <dbReference type="NCBI Taxonomy" id="2100421"/>
    <lineage>
        <taxon>Viruses</taxon>
        <taxon>Duplodnaviria</taxon>
        <taxon>Heunggongvirae</taxon>
        <taxon>Uroviricota</taxon>
        <taxon>Caudoviricetes</taxon>
        <taxon>Peduoviridae</taxon>
        <taxon>Maltschvirus</taxon>
        <taxon>Maltschvirus maltsch</taxon>
    </lineage>
</organism>